<comment type="caution">
    <text evidence="9">The sequence shown here is derived from an EMBL/GenBank/DDBJ whole genome shotgun (WGS) entry which is preliminary data.</text>
</comment>
<keyword evidence="10" id="KW-1185">Reference proteome</keyword>
<evidence type="ECO:0000256" key="3">
    <source>
        <dbReference type="ARBA" id="ARBA00022475"/>
    </source>
</evidence>
<evidence type="ECO:0000256" key="5">
    <source>
        <dbReference type="ARBA" id="ARBA00022989"/>
    </source>
</evidence>
<evidence type="ECO:0000256" key="4">
    <source>
        <dbReference type="ARBA" id="ARBA00022692"/>
    </source>
</evidence>
<comment type="similarity">
    <text evidence="7">Belongs to the DVL/RTFL small polypeptides family.</text>
</comment>
<dbReference type="GO" id="GO:0008285">
    <property type="term" value="P:negative regulation of cell population proliferation"/>
    <property type="evidence" value="ECO:0007669"/>
    <property type="project" value="InterPro"/>
</dbReference>
<dbReference type="PANTHER" id="PTHR47718:SF17">
    <property type="entry name" value="PROTEIN FAR1-RELATED SEQUENCE 5-LIKE"/>
    <property type="match status" value="1"/>
</dbReference>
<dbReference type="Proteomes" id="UP001229421">
    <property type="component" value="Unassembled WGS sequence"/>
</dbReference>
<dbReference type="GO" id="GO:0048367">
    <property type="term" value="P:shoot system development"/>
    <property type="evidence" value="ECO:0007669"/>
    <property type="project" value="UniProtKB-ARBA"/>
</dbReference>
<evidence type="ECO:0000256" key="7">
    <source>
        <dbReference type="ARBA" id="ARBA00024340"/>
    </source>
</evidence>
<organism evidence="9 10">
    <name type="scientific">Tagetes erecta</name>
    <name type="common">African marigold</name>
    <dbReference type="NCBI Taxonomy" id="13708"/>
    <lineage>
        <taxon>Eukaryota</taxon>
        <taxon>Viridiplantae</taxon>
        <taxon>Streptophyta</taxon>
        <taxon>Embryophyta</taxon>
        <taxon>Tracheophyta</taxon>
        <taxon>Spermatophyta</taxon>
        <taxon>Magnoliopsida</taxon>
        <taxon>eudicotyledons</taxon>
        <taxon>Gunneridae</taxon>
        <taxon>Pentapetalae</taxon>
        <taxon>asterids</taxon>
        <taxon>campanulids</taxon>
        <taxon>Asterales</taxon>
        <taxon>Asteraceae</taxon>
        <taxon>Asteroideae</taxon>
        <taxon>Heliantheae alliance</taxon>
        <taxon>Tageteae</taxon>
        <taxon>Tagetes</taxon>
    </lineage>
</organism>
<gene>
    <name evidence="9" type="ORF">QVD17_09018</name>
</gene>
<dbReference type="Pfam" id="PF08137">
    <property type="entry name" value="DVL"/>
    <property type="match status" value="1"/>
</dbReference>
<dbReference type="PANTHER" id="PTHR47718">
    <property type="entry name" value="OS01G0519700 PROTEIN"/>
    <property type="match status" value="1"/>
</dbReference>
<accession>A0AAD8KZR3</accession>
<sequence>MSVRKTEEKDSKRYMRKGCRSSFGRKCCRLAKEHRARFYILRRCIIMLLCFDSSTYVPRGIEKSSPNSSNKYYIPDVLEQLKPKVRMTFDDMDHAYSHYCKYAVAAGFNVRKGTDSKSGNDVIKLKYYLCSKEGFNQKKTIDTLEENAKQKVVRANYSKRTACEAHIRVELVQDKWKIYKFVEKHNHPFVSDEDMHFLASSRNLSELHKHMIQSMTKINIGLFRAFNVMRTIFGGFEEVGISKVYCKKYKREINLFINEFDAEMMVENLMKKKEHLHDVFFYTFFWIALCHHPTKFH</sequence>
<keyword evidence="5" id="KW-1133">Transmembrane helix</keyword>
<evidence type="ECO:0000313" key="9">
    <source>
        <dbReference type="EMBL" id="KAK1432127.1"/>
    </source>
</evidence>
<evidence type="ECO:0000259" key="8">
    <source>
        <dbReference type="Pfam" id="PF03101"/>
    </source>
</evidence>
<comment type="subcellular location">
    <subcellularLocation>
        <location evidence="1">Cell membrane</location>
        <topology evidence="1">Single-pass membrane protein</topology>
    </subcellularLocation>
</comment>
<dbReference type="Pfam" id="PF03101">
    <property type="entry name" value="FAR1"/>
    <property type="match status" value="1"/>
</dbReference>
<dbReference type="GO" id="GO:0005886">
    <property type="term" value="C:plasma membrane"/>
    <property type="evidence" value="ECO:0007669"/>
    <property type="project" value="UniProtKB-SubCell"/>
</dbReference>
<dbReference type="AlphaFoldDB" id="A0AAD8KZR3"/>
<name>A0AAD8KZR3_TARER</name>
<keyword evidence="4" id="KW-0812">Transmembrane</keyword>
<dbReference type="InterPro" id="IPR004330">
    <property type="entry name" value="FAR1_DNA_bnd_dom"/>
</dbReference>
<feature type="domain" description="FAR1" evidence="8">
    <location>
        <begin position="98"/>
        <end position="190"/>
    </location>
</feature>
<dbReference type="InterPro" id="IPR012552">
    <property type="entry name" value="DVL"/>
</dbReference>
<evidence type="ECO:0000313" key="10">
    <source>
        <dbReference type="Proteomes" id="UP001229421"/>
    </source>
</evidence>
<evidence type="ECO:0000256" key="6">
    <source>
        <dbReference type="ARBA" id="ARBA00023136"/>
    </source>
</evidence>
<reference evidence="9" key="1">
    <citation type="journal article" date="2023" name="bioRxiv">
        <title>Improved chromosome-level genome assembly for marigold (Tagetes erecta).</title>
        <authorList>
            <person name="Jiang F."/>
            <person name="Yuan L."/>
            <person name="Wang S."/>
            <person name="Wang H."/>
            <person name="Xu D."/>
            <person name="Wang A."/>
            <person name="Fan W."/>
        </authorList>
    </citation>
    <scope>NUCLEOTIDE SEQUENCE</scope>
    <source>
        <strain evidence="9">WSJ</strain>
        <tissue evidence="9">Leaf</tissue>
    </source>
</reference>
<keyword evidence="6" id="KW-0472">Membrane</keyword>
<evidence type="ECO:0000256" key="2">
    <source>
        <dbReference type="ARBA" id="ARBA00022473"/>
    </source>
</evidence>
<keyword evidence="2" id="KW-0217">Developmental protein</keyword>
<evidence type="ECO:0000256" key="1">
    <source>
        <dbReference type="ARBA" id="ARBA00004162"/>
    </source>
</evidence>
<keyword evidence="3" id="KW-1003">Cell membrane</keyword>
<proteinExistence type="inferred from homology"/>
<protein>
    <recommendedName>
        <fullName evidence="8">FAR1 domain-containing protein</fullName>
    </recommendedName>
</protein>
<dbReference type="EMBL" id="JAUHHV010000002">
    <property type="protein sequence ID" value="KAK1432127.1"/>
    <property type="molecule type" value="Genomic_DNA"/>
</dbReference>